<feature type="zinc finger region" description="C3H1-type" evidence="11">
    <location>
        <begin position="140"/>
        <end position="167"/>
    </location>
</feature>
<proteinExistence type="inferred from homology"/>
<feature type="domain" description="C3H1-type" evidence="13">
    <location>
        <begin position="140"/>
        <end position="167"/>
    </location>
</feature>
<dbReference type="GO" id="GO:0005737">
    <property type="term" value="C:cytoplasm"/>
    <property type="evidence" value="ECO:0007669"/>
    <property type="project" value="UniProtKB-SubCell"/>
</dbReference>
<feature type="domain" description="C3H1-type" evidence="13">
    <location>
        <begin position="261"/>
        <end position="288"/>
    </location>
</feature>
<evidence type="ECO:0000313" key="16">
    <source>
        <dbReference type="Proteomes" id="UP000000437"/>
    </source>
</evidence>
<dbReference type="Pfam" id="PF25261">
    <property type="entry name" value="zf-CCCH_PARP12"/>
    <property type="match status" value="1"/>
</dbReference>
<evidence type="ECO:0000256" key="9">
    <source>
        <dbReference type="ARBA" id="ARBA00023242"/>
    </source>
</evidence>
<evidence type="ECO:0000256" key="4">
    <source>
        <dbReference type="ARBA" id="ARBA00022553"/>
    </source>
</evidence>
<organism evidence="16 17">
    <name type="scientific">Danio rerio</name>
    <name type="common">Zebrafish</name>
    <name type="synonym">Brachydanio rerio</name>
    <dbReference type="NCBI Taxonomy" id="7955"/>
    <lineage>
        <taxon>Eukaryota</taxon>
        <taxon>Metazoa</taxon>
        <taxon>Chordata</taxon>
        <taxon>Craniata</taxon>
        <taxon>Vertebrata</taxon>
        <taxon>Euteleostomi</taxon>
        <taxon>Actinopterygii</taxon>
        <taxon>Neopterygii</taxon>
        <taxon>Teleostei</taxon>
        <taxon>Ostariophysi</taxon>
        <taxon>Cypriniformes</taxon>
        <taxon>Danionidae</taxon>
        <taxon>Danioninae</taxon>
        <taxon>Danio</taxon>
    </lineage>
</organism>
<evidence type="ECO:0000256" key="12">
    <source>
        <dbReference type="SAM" id="MobiDB-lite"/>
    </source>
</evidence>
<reference evidence="17" key="1">
    <citation type="journal article" date="2014" name="J. Immunol.">
        <title>Contrasted innate responses to two viruses in zebrafish: insights into the ancestral repertoire of vertebrate IFN-stimulated genes.</title>
        <authorList>
            <person name="Briolat V."/>
            <person name="Jouneau L."/>
            <person name="Carvalho R."/>
            <person name="Palha N."/>
            <person name="Langevin C."/>
            <person name="Herbomel P."/>
            <person name="Schwartz O."/>
            <person name="Spaink H.P."/>
            <person name="Levraud J.P."/>
            <person name="Boudinot P."/>
        </authorList>
    </citation>
    <scope>NUCLEOTIDE SEQUENCE</scope>
</reference>
<dbReference type="GO" id="GO:0008270">
    <property type="term" value="F:zinc ion binding"/>
    <property type="evidence" value="ECO:0007669"/>
    <property type="project" value="UniProtKB-KW"/>
</dbReference>
<dbReference type="Pfam" id="PF02825">
    <property type="entry name" value="WWE"/>
    <property type="match status" value="1"/>
</dbReference>
<keyword evidence="5 11" id="KW-0479">Metal-binding</keyword>
<evidence type="ECO:0000256" key="5">
    <source>
        <dbReference type="ARBA" id="ARBA00022723"/>
    </source>
</evidence>
<evidence type="ECO:0000256" key="2">
    <source>
        <dbReference type="ARBA" id="ARBA00004496"/>
    </source>
</evidence>
<dbReference type="InterPro" id="IPR051712">
    <property type="entry name" value="ARTD-AVP"/>
</dbReference>
<dbReference type="GO" id="GO:0003950">
    <property type="term" value="F:NAD+ poly-ADP-ribosyltransferase activity"/>
    <property type="evidence" value="ECO:0000318"/>
    <property type="project" value="GO_Central"/>
</dbReference>
<protein>
    <submittedName>
        <fullName evidence="17">Uncharacterized protein LOC553517</fullName>
    </submittedName>
</protein>
<dbReference type="InterPro" id="IPR004170">
    <property type="entry name" value="WWE_dom"/>
</dbReference>
<dbReference type="InterPro" id="IPR037197">
    <property type="entry name" value="WWE_dom_sf"/>
</dbReference>
<evidence type="ECO:0000256" key="7">
    <source>
        <dbReference type="ARBA" id="ARBA00022771"/>
    </source>
</evidence>
<feature type="compositionally biased region" description="Low complexity" evidence="12">
    <location>
        <begin position="226"/>
        <end position="242"/>
    </location>
</feature>
<name>A0A8M1P914_DANRE</name>
<dbReference type="InterPro" id="IPR000571">
    <property type="entry name" value="Znf_CCCH"/>
</dbReference>
<keyword evidence="7 11" id="KW-0863">Zinc-finger</keyword>
<feature type="domain" description="PARP catalytic" evidence="15">
    <location>
        <begin position="459"/>
        <end position="673"/>
    </location>
</feature>
<evidence type="ECO:0000259" key="15">
    <source>
        <dbReference type="PROSITE" id="PS51059"/>
    </source>
</evidence>
<dbReference type="GO" id="GO:0005634">
    <property type="term" value="C:nucleus"/>
    <property type="evidence" value="ECO:0000318"/>
    <property type="project" value="GO_Central"/>
</dbReference>
<keyword evidence="9" id="KW-0539">Nucleus</keyword>
<dbReference type="PANTHER" id="PTHR45740">
    <property type="entry name" value="POLY [ADP-RIBOSE] POLYMERASE"/>
    <property type="match status" value="1"/>
</dbReference>
<dbReference type="SUPFAM" id="SSF117839">
    <property type="entry name" value="WWE domain"/>
    <property type="match status" value="1"/>
</dbReference>
<evidence type="ECO:0000256" key="1">
    <source>
        <dbReference type="ARBA" id="ARBA00004123"/>
    </source>
</evidence>
<dbReference type="SUPFAM" id="SSF56399">
    <property type="entry name" value="ADP-ribosylation"/>
    <property type="match status" value="1"/>
</dbReference>
<dbReference type="OrthoDB" id="6133115at2759"/>
<feature type="region of interest" description="Disordered" evidence="12">
    <location>
        <begin position="759"/>
        <end position="780"/>
    </location>
</feature>
<keyword evidence="4" id="KW-0597">Phosphoprotein</keyword>
<sequence length="780" mass="87816">MTEAAIIKNICANNGSIAYADLLSALGMYDEAQDVLDVLISRSENCTVGFFSGQKRVIVRTKVRLCRIQNCPACDNLHLCKGFLFGFCRFDRGRRGCRFSHDLDSAHNLMVLMANGLNTLDLKELRVLLLQSDNTLLPAVCHSYNNGVGEYGRCPDAEACKRLHICERYLQGHCDCTRAHDFYEPHPLKTLQDRGVPTELMALMKDLYSNIEALRRTNRNKPNTAPNNRRGPNVNNRRSSSVEFTAANRETEAPATQHTYTEKSEICMYFIKGHCKHGGTCRREHSILPYKWEVKEGSVWKALPDNEAIEKDYCDPTNIYSSGRFPVCFDTMTQGCVAVRRLSTVSSVLQPSFILTTEWLWFWEDEFGNWIQYASADGGHKISSITSAELEQKYQADQSAVLEFSAGSQTYTLSFQDMIQTNKQYKTKKVIRRRPKFVSAADVKTIKSTKRAPISFKTLPEHWDKALTPETGCKRVQLTKTTAEFIKIQELFNRTMRGFTIQNIERIQNKALWEVFQWQKDCMKKNSRGRDVSEKQLFHGTDSKFVDTICLNNFDWRICGVNGTAYGKGSYFARDAKYSHSYTNNSGTRSMFVCRILVGDYTKGDSSYLRPPSKDGGDTVFYDSCVNDVCDPSIFVVFEKHQIYPEYLIQYRDSSEWASPAVRPAVTTTRAVPASIRTTPSYNSSHFTSSNTSSSVKSSHVASSNTSSWVNSSPFNSSPNTASSYNSTSFAYSNSASTTNSSPFNSSPNTSSYVHLSRSASVYSPPPRKPAKAENSCVIS</sequence>
<comment type="subcellular location">
    <subcellularLocation>
        <location evidence="2">Cytoplasm</location>
    </subcellularLocation>
    <subcellularLocation>
        <location evidence="1">Nucleus</location>
    </subcellularLocation>
</comment>
<feature type="domain" description="WWE" evidence="14">
    <location>
        <begin position="347"/>
        <end position="433"/>
    </location>
</feature>
<dbReference type="Gene3D" id="4.10.1000.10">
    <property type="entry name" value="Zinc finger, CCCH-type"/>
    <property type="match status" value="1"/>
</dbReference>
<dbReference type="InterPro" id="IPR057602">
    <property type="entry name" value="Zfn-CCCH_PARP12"/>
</dbReference>
<dbReference type="Proteomes" id="UP000000437">
    <property type="component" value="Chromosome 4"/>
</dbReference>
<feature type="region of interest" description="Disordered" evidence="12">
    <location>
        <begin position="215"/>
        <end position="257"/>
    </location>
</feature>
<dbReference type="PROSITE" id="PS50918">
    <property type="entry name" value="WWE"/>
    <property type="match status" value="1"/>
</dbReference>
<evidence type="ECO:0000259" key="14">
    <source>
        <dbReference type="PROSITE" id="PS50918"/>
    </source>
</evidence>
<dbReference type="InterPro" id="IPR012317">
    <property type="entry name" value="Poly(ADP-ribose)pol_cat_dom"/>
</dbReference>
<dbReference type="RefSeq" id="NP_001314726.2">
    <property type="nucleotide sequence ID" value="NM_001327797.2"/>
</dbReference>
<dbReference type="AlphaFoldDB" id="A0A8M1P914"/>
<dbReference type="ZFIN" id="ZDB-GENE-141210-7">
    <property type="gene designation" value="si:ch73-252i11.1"/>
</dbReference>
<dbReference type="AGR" id="ZFIN:ZDB-GENE-141210-7"/>
<gene>
    <name evidence="17 18" type="primary">si:ch73-252i11.1</name>
    <name evidence="17" type="synonym">zc3hdc1l</name>
</gene>
<dbReference type="SMART" id="SM00356">
    <property type="entry name" value="ZnF_C3H1"/>
    <property type="match status" value="3"/>
</dbReference>
<dbReference type="Pfam" id="PF00644">
    <property type="entry name" value="PARP"/>
    <property type="match status" value="1"/>
</dbReference>
<keyword evidence="3" id="KW-0963">Cytoplasm</keyword>
<evidence type="ECO:0000256" key="10">
    <source>
        <dbReference type="ARBA" id="ARBA00024347"/>
    </source>
</evidence>
<dbReference type="PROSITE" id="PS51059">
    <property type="entry name" value="PARP_CATALYTIC"/>
    <property type="match status" value="1"/>
</dbReference>
<evidence type="ECO:0000313" key="18">
    <source>
        <dbReference type="ZFIN" id="ZDB-GENE-141210-7"/>
    </source>
</evidence>
<accession>A0A8M1P914</accession>
<evidence type="ECO:0000256" key="3">
    <source>
        <dbReference type="ARBA" id="ARBA00022490"/>
    </source>
</evidence>
<dbReference type="Gene3D" id="3.90.228.10">
    <property type="match status" value="1"/>
</dbReference>
<keyword evidence="8 11" id="KW-0862">Zinc</keyword>
<evidence type="ECO:0000256" key="11">
    <source>
        <dbReference type="PROSITE-ProRule" id="PRU00723"/>
    </source>
</evidence>
<dbReference type="CDD" id="cd01439">
    <property type="entry name" value="TCCD_inducible_PARP_like"/>
    <property type="match status" value="1"/>
</dbReference>
<keyword evidence="16" id="KW-1185">Reference proteome</keyword>
<evidence type="ECO:0000256" key="6">
    <source>
        <dbReference type="ARBA" id="ARBA00022737"/>
    </source>
</evidence>
<dbReference type="Pfam" id="PF23466">
    <property type="entry name" value="WWE_4"/>
    <property type="match status" value="1"/>
</dbReference>
<dbReference type="KEGG" id="dre:553517"/>
<evidence type="ECO:0000259" key="13">
    <source>
        <dbReference type="PROSITE" id="PS50103"/>
    </source>
</evidence>
<comment type="similarity">
    <text evidence="10">Belongs to the ARTD/PARP family.</text>
</comment>
<dbReference type="Gene3D" id="3.30.720.50">
    <property type="match status" value="1"/>
</dbReference>
<feature type="zinc finger region" description="C3H1-type" evidence="11">
    <location>
        <begin position="261"/>
        <end position="288"/>
    </location>
</feature>
<evidence type="ECO:0000256" key="8">
    <source>
        <dbReference type="ARBA" id="ARBA00022833"/>
    </source>
</evidence>
<keyword evidence="6" id="KW-0677">Repeat</keyword>
<reference evidence="17" key="3">
    <citation type="submission" date="2025-08" db="UniProtKB">
        <authorList>
            <consortium name="RefSeq"/>
        </authorList>
    </citation>
    <scope>IDENTIFICATION</scope>
</reference>
<reference evidence="17" key="2">
    <citation type="journal article" date="2021" name="PLoS Pathog.">
        <title>Origin and evolution of the zinc finger antiviral protein.</title>
        <authorList>
            <person name="Goncalves-Carneiro D."/>
            <person name="Takata M.A."/>
            <person name="Ong H."/>
            <person name="Shilton A."/>
            <person name="Bieniasz P.D."/>
        </authorList>
    </citation>
    <scope>NUCLEOTIDE SEQUENCE</scope>
</reference>
<dbReference type="PROSITE" id="PS50103">
    <property type="entry name" value="ZF_C3H1"/>
    <property type="match status" value="2"/>
</dbReference>
<dbReference type="PANTHER" id="PTHR45740:SF15">
    <property type="entry name" value="ZINC FINGER CCCH TYPE DOMAIN CONTAINING 1-LIKE"/>
    <property type="match status" value="1"/>
</dbReference>
<evidence type="ECO:0000313" key="17">
    <source>
        <dbReference type="RefSeq" id="NP_001314726.2"/>
    </source>
</evidence>